<reference evidence="2" key="1">
    <citation type="submission" date="2021-02" db="EMBL/GenBank/DDBJ databases">
        <authorList>
            <person name="Nowell W R."/>
        </authorList>
    </citation>
    <scope>NUCLEOTIDE SEQUENCE</scope>
</reference>
<feature type="non-terminal residue" evidence="2">
    <location>
        <position position="1"/>
    </location>
</feature>
<dbReference type="Proteomes" id="UP000663838">
    <property type="component" value="Unassembled WGS sequence"/>
</dbReference>
<evidence type="ECO:0000313" key="3">
    <source>
        <dbReference type="Proteomes" id="UP000663838"/>
    </source>
</evidence>
<keyword evidence="1" id="KW-0812">Transmembrane</keyword>
<keyword evidence="1" id="KW-1133">Transmembrane helix</keyword>
<dbReference type="EMBL" id="CAJOBS010015252">
    <property type="protein sequence ID" value="CAF4956612.1"/>
    <property type="molecule type" value="Genomic_DNA"/>
</dbReference>
<evidence type="ECO:0000313" key="2">
    <source>
        <dbReference type="EMBL" id="CAF4956612.1"/>
    </source>
</evidence>
<dbReference type="AlphaFoldDB" id="A0A821Y6Y0"/>
<organism evidence="2 3">
    <name type="scientific">Rotaria socialis</name>
    <dbReference type="NCBI Taxonomy" id="392032"/>
    <lineage>
        <taxon>Eukaryota</taxon>
        <taxon>Metazoa</taxon>
        <taxon>Spiralia</taxon>
        <taxon>Gnathifera</taxon>
        <taxon>Rotifera</taxon>
        <taxon>Eurotatoria</taxon>
        <taxon>Bdelloidea</taxon>
        <taxon>Philodinida</taxon>
        <taxon>Philodinidae</taxon>
        <taxon>Rotaria</taxon>
    </lineage>
</organism>
<comment type="caution">
    <text evidence="2">The sequence shown here is derived from an EMBL/GenBank/DDBJ whole genome shotgun (WGS) entry which is preliminary data.</text>
</comment>
<accession>A0A821Y6Y0</accession>
<keyword evidence="1" id="KW-0472">Membrane</keyword>
<feature type="transmembrane region" description="Helical" evidence="1">
    <location>
        <begin position="54"/>
        <end position="75"/>
    </location>
</feature>
<name>A0A821Y6Y0_9BILA</name>
<gene>
    <name evidence="2" type="ORF">TOA249_LOCUS34096</name>
</gene>
<sequence>PPAFITKGTFCGIAETTVGTNVFTIGVVEFELELKFPLPTRDEFTGGMKPTKLFLLKLFACVLLIMPLPKVFIYLDVLFN</sequence>
<protein>
    <submittedName>
        <fullName evidence="2">Uncharacterized protein</fullName>
    </submittedName>
</protein>
<evidence type="ECO:0000256" key="1">
    <source>
        <dbReference type="SAM" id="Phobius"/>
    </source>
</evidence>
<proteinExistence type="predicted"/>